<evidence type="ECO:0000313" key="3">
    <source>
        <dbReference type="EMBL" id="CAH3195680.1"/>
    </source>
</evidence>
<evidence type="ECO:0000259" key="2">
    <source>
        <dbReference type="PROSITE" id="PS50835"/>
    </source>
</evidence>
<name>A0ABN8SW24_9CNID</name>
<dbReference type="PANTHER" id="PTHR45080">
    <property type="entry name" value="CONTACTIN 5"/>
    <property type="match status" value="1"/>
</dbReference>
<dbReference type="Proteomes" id="UP001159427">
    <property type="component" value="Unassembled WGS sequence"/>
</dbReference>
<keyword evidence="4" id="KW-1185">Reference proteome</keyword>
<dbReference type="SMART" id="SM00408">
    <property type="entry name" value="IGc2"/>
    <property type="match status" value="1"/>
</dbReference>
<feature type="non-terminal residue" evidence="3">
    <location>
        <position position="1"/>
    </location>
</feature>
<evidence type="ECO:0000313" key="4">
    <source>
        <dbReference type="Proteomes" id="UP001159427"/>
    </source>
</evidence>
<accession>A0ABN8SW24</accession>
<dbReference type="InterPro" id="IPR003599">
    <property type="entry name" value="Ig_sub"/>
</dbReference>
<dbReference type="InterPro" id="IPR050958">
    <property type="entry name" value="Cell_Adh-Cytoskel_Orgn"/>
</dbReference>
<dbReference type="InterPro" id="IPR036179">
    <property type="entry name" value="Ig-like_dom_sf"/>
</dbReference>
<dbReference type="PROSITE" id="PS50835">
    <property type="entry name" value="IG_LIKE"/>
    <property type="match status" value="1"/>
</dbReference>
<dbReference type="InterPro" id="IPR003598">
    <property type="entry name" value="Ig_sub2"/>
</dbReference>
<comment type="caution">
    <text evidence="3">The sequence shown here is derived from an EMBL/GenBank/DDBJ whole genome shotgun (WGS) entry which is preliminary data.</text>
</comment>
<evidence type="ECO:0000256" key="1">
    <source>
        <dbReference type="SAM" id="Phobius"/>
    </source>
</evidence>
<dbReference type="SUPFAM" id="SSF48726">
    <property type="entry name" value="Immunoglobulin"/>
    <property type="match status" value="1"/>
</dbReference>
<dbReference type="EMBL" id="CALNXI010004376">
    <property type="protein sequence ID" value="CAH3195680.1"/>
    <property type="molecule type" value="Genomic_DNA"/>
</dbReference>
<keyword evidence="1" id="KW-1133">Transmembrane helix</keyword>
<dbReference type="InterPro" id="IPR007110">
    <property type="entry name" value="Ig-like_dom"/>
</dbReference>
<dbReference type="Gene3D" id="2.60.40.10">
    <property type="entry name" value="Immunoglobulins"/>
    <property type="match status" value="1"/>
</dbReference>
<keyword evidence="1" id="KW-0472">Membrane</keyword>
<protein>
    <recommendedName>
        <fullName evidence="2">Ig-like domain-containing protein</fullName>
    </recommendedName>
</protein>
<reference evidence="3 4" key="1">
    <citation type="submission" date="2022-05" db="EMBL/GenBank/DDBJ databases">
        <authorList>
            <consortium name="Genoscope - CEA"/>
            <person name="William W."/>
        </authorList>
    </citation>
    <scope>NUCLEOTIDE SEQUENCE [LARGE SCALE GENOMIC DNA]</scope>
</reference>
<keyword evidence="1" id="KW-0812">Transmembrane</keyword>
<feature type="domain" description="Ig-like" evidence="2">
    <location>
        <begin position="173"/>
        <end position="255"/>
    </location>
</feature>
<feature type="transmembrane region" description="Helical" evidence="1">
    <location>
        <begin position="118"/>
        <end position="143"/>
    </location>
</feature>
<feature type="non-terminal residue" evidence="3">
    <location>
        <position position="276"/>
    </location>
</feature>
<organism evidence="3 4">
    <name type="scientific">Porites evermanni</name>
    <dbReference type="NCBI Taxonomy" id="104178"/>
    <lineage>
        <taxon>Eukaryota</taxon>
        <taxon>Metazoa</taxon>
        <taxon>Cnidaria</taxon>
        <taxon>Anthozoa</taxon>
        <taxon>Hexacorallia</taxon>
        <taxon>Scleractinia</taxon>
        <taxon>Fungiina</taxon>
        <taxon>Poritidae</taxon>
        <taxon>Porites</taxon>
    </lineage>
</organism>
<dbReference type="PANTHER" id="PTHR45080:SF33">
    <property type="entry name" value="IG-LIKE DOMAIN-CONTAINING PROTEIN"/>
    <property type="match status" value="1"/>
</dbReference>
<gene>
    <name evidence="3" type="ORF">PEVE_00030768</name>
</gene>
<dbReference type="InterPro" id="IPR013783">
    <property type="entry name" value="Ig-like_fold"/>
</dbReference>
<dbReference type="Pfam" id="PF13927">
    <property type="entry name" value="Ig_3"/>
    <property type="match status" value="1"/>
</dbReference>
<proteinExistence type="predicted"/>
<sequence>PDKPTIAVERVNNTNVDLVWEILPSSGEIVTSLFFNRQRPGESSSTPIASRKFSTGDPFSALISNFETEYRTSLPATLWLLNVDNTEEYIYTLEVNYEVNNVPQEESDQVRIVVRGKFFFLPLTNLGLLLATAVGFNVLRYIVQTELYTCKYLHVYQQAPTGVILLIYVSVPPRITEFPVRQSSATVGTNLTLTCNASGDPTPNVNWTKEGETAAEFNVSGHKLHLVNVKREDFGSYKCTADNGYGTPATSLAVVNVKCKFYTLILSLLKDKKNIQ</sequence>
<dbReference type="SMART" id="SM00409">
    <property type="entry name" value="IG"/>
    <property type="match status" value="1"/>
</dbReference>